<proteinExistence type="predicted"/>
<name>W7CEF5_9LIST</name>
<dbReference type="STRING" id="1265861.BCAMP_12593"/>
<dbReference type="OrthoDB" id="2088199at2"/>
<gene>
    <name evidence="1" type="ORF">BCAMP_12593</name>
</gene>
<accession>W7CEF5</accession>
<organism evidence="1 2">
    <name type="scientific">Brochothrix campestris FSL F6-1037</name>
    <dbReference type="NCBI Taxonomy" id="1265861"/>
    <lineage>
        <taxon>Bacteria</taxon>
        <taxon>Bacillati</taxon>
        <taxon>Bacillota</taxon>
        <taxon>Bacilli</taxon>
        <taxon>Bacillales</taxon>
        <taxon>Listeriaceae</taxon>
        <taxon>Brochothrix</taxon>
    </lineage>
</organism>
<evidence type="ECO:0000313" key="2">
    <source>
        <dbReference type="Proteomes" id="UP000019243"/>
    </source>
</evidence>
<dbReference type="RefSeq" id="WP_035315783.1">
    <property type="nucleotide sequence ID" value="NZ_AODH01000077.1"/>
</dbReference>
<dbReference type="EMBL" id="AODH01000077">
    <property type="protein sequence ID" value="EUJ34196.1"/>
    <property type="molecule type" value="Genomic_DNA"/>
</dbReference>
<comment type="caution">
    <text evidence="1">The sequence shown here is derived from an EMBL/GenBank/DDBJ whole genome shotgun (WGS) entry which is preliminary data.</text>
</comment>
<evidence type="ECO:0000313" key="1">
    <source>
        <dbReference type="EMBL" id="EUJ34196.1"/>
    </source>
</evidence>
<dbReference type="Proteomes" id="UP000019243">
    <property type="component" value="Unassembled WGS sequence"/>
</dbReference>
<dbReference type="AlphaFoldDB" id="W7CEF5"/>
<reference evidence="1 2" key="1">
    <citation type="submission" date="2012-12" db="EMBL/GenBank/DDBJ databases">
        <title>Novel taxa of Listeriaceae from agricultural environments in the United States.</title>
        <authorList>
            <person name="den Bakker H.C."/>
            <person name="Allred A."/>
            <person name="Warchocki S."/>
            <person name="Wright E.M."/>
            <person name="Burrell A."/>
            <person name="Nightingale K.K."/>
            <person name="Kephart D."/>
            <person name="Wiedmann M."/>
        </authorList>
    </citation>
    <scope>NUCLEOTIDE SEQUENCE [LARGE SCALE GENOMIC DNA]</scope>
    <source>
        <strain evidence="1 2">FSL F6-1037</strain>
    </source>
</reference>
<sequence length="211" mass="24926">MKVKSSKKELNFKLDDILDFFKTKDVSMIESLPIKRILQNGIVVDKKDHYQAFLKVKTTDLTSLSSDDFNRTVNKFTYLLRVYTEPLKIISLTYPTEVREQLSYWKYRIDVTKKKLYALEKTREYETYSRKEEYLRNQLTLAYENYNRIGYVGTLKELTFLFVVYGKTQAEVVNRIKDMTQYGGKELGLGLLDKEKVTTVLTKLNNMNEKD</sequence>
<keyword evidence="2" id="KW-1185">Reference proteome</keyword>
<protein>
    <submittedName>
        <fullName evidence="1">Uncharacterized protein</fullName>
    </submittedName>
</protein>